<organism evidence="3 4">
    <name type="scientific">Gigaspora margarita</name>
    <dbReference type="NCBI Taxonomy" id="4874"/>
    <lineage>
        <taxon>Eukaryota</taxon>
        <taxon>Fungi</taxon>
        <taxon>Fungi incertae sedis</taxon>
        <taxon>Mucoromycota</taxon>
        <taxon>Glomeromycotina</taxon>
        <taxon>Glomeromycetes</taxon>
        <taxon>Diversisporales</taxon>
        <taxon>Gigasporaceae</taxon>
        <taxon>Gigaspora</taxon>
    </lineage>
</organism>
<dbReference type="Proteomes" id="UP000789901">
    <property type="component" value="Unassembled WGS sequence"/>
</dbReference>
<comment type="caution">
    <text evidence="3">The sequence shown here is derived from an EMBL/GenBank/DDBJ whole genome shotgun (WGS) entry which is preliminary data.</text>
</comment>
<evidence type="ECO:0000313" key="4">
    <source>
        <dbReference type="Proteomes" id="UP000789901"/>
    </source>
</evidence>
<evidence type="ECO:0000313" key="3">
    <source>
        <dbReference type="EMBL" id="CAG8749783.1"/>
    </source>
</evidence>
<feature type="non-terminal residue" evidence="3">
    <location>
        <position position="131"/>
    </location>
</feature>
<keyword evidence="2" id="KW-0067">ATP-binding</keyword>
<dbReference type="InterPro" id="IPR027417">
    <property type="entry name" value="P-loop_NTPase"/>
</dbReference>
<evidence type="ECO:0000256" key="1">
    <source>
        <dbReference type="ARBA" id="ARBA00022741"/>
    </source>
</evidence>
<dbReference type="EMBL" id="CAJVQB010011698">
    <property type="protein sequence ID" value="CAG8749783.1"/>
    <property type="molecule type" value="Genomic_DNA"/>
</dbReference>
<sequence length="131" mass="14297">MTHPCRTKPSWFTNISTSKDYHICTSHLISIVICAEFKKIALSFSQRYTGKRFYAGDLRINPGQGAPPKGLSLEELDCHDDTKNNLVLIGEAGVGKTAIAEGLVQRIVKGEVPESIKDKKVIALDLGSLIA</sequence>
<keyword evidence="1" id="KW-0547">Nucleotide-binding</keyword>
<dbReference type="Gene3D" id="3.40.50.300">
    <property type="entry name" value="P-loop containing nucleotide triphosphate hydrolases"/>
    <property type="match status" value="1"/>
</dbReference>
<dbReference type="PANTHER" id="PTHR11638:SF176">
    <property type="entry name" value="HEAT SHOCK PROTEIN 78, MITOCHONDRIAL"/>
    <property type="match status" value="1"/>
</dbReference>
<dbReference type="InterPro" id="IPR050130">
    <property type="entry name" value="ClpA_ClpB"/>
</dbReference>
<keyword evidence="4" id="KW-1185">Reference proteome</keyword>
<name>A0ABN7VA65_GIGMA</name>
<evidence type="ECO:0000256" key="2">
    <source>
        <dbReference type="ARBA" id="ARBA00022840"/>
    </source>
</evidence>
<gene>
    <name evidence="3" type="ORF">GMARGA_LOCUS16252</name>
</gene>
<reference evidence="3 4" key="1">
    <citation type="submission" date="2021-06" db="EMBL/GenBank/DDBJ databases">
        <authorList>
            <person name="Kallberg Y."/>
            <person name="Tangrot J."/>
            <person name="Rosling A."/>
        </authorList>
    </citation>
    <scope>NUCLEOTIDE SEQUENCE [LARGE SCALE GENOMIC DNA]</scope>
    <source>
        <strain evidence="3 4">120-4 pot B 10/14</strain>
    </source>
</reference>
<protein>
    <submittedName>
        <fullName evidence="3">45096_t:CDS:1</fullName>
    </submittedName>
</protein>
<accession>A0ABN7VA65</accession>
<proteinExistence type="predicted"/>
<dbReference type="PANTHER" id="PTHR11638">
    <property type="entry name" value="ATP-DEPENDENT CLP PROTEASE"/>
    <property type="match status" value="1"/>
</dbReference>
<dbReference type="SUPFAM" id="SSF52540">
    <property type="entry name" value="P-loop containing nucleoside triphosphate hydrolases"/>
    <property type="match status" value="1"/>
</dbReference>